<organism evidence="10 11">
    <name type="scientific">Candidatus Beckwithbacteria bacterium RIFCSPHIGHO2_12_FULL_47_17</name>
    <dbReference type="NCBI Taxonomy" id="1797460"/>
    <lineage>
        <taxon>Bacteria</taxon>
        <taxon>Candidatus Beckwithiibacteriota</taxon>
    </lineage>
</organism>
<evidence type="ECO:0000256" key="1">
    <source>
        <dbReference type="ARBA" id="ARBA00004496"/>
    </source>
</evidence>
<dbReference type="Proteomes" id="UP000176791">
    <property type="component" value="Unassembled WGS sequence"/>
</dbReference>
<dbReference type="Pfam" id="PF00923">
    <property type="entry name" value="TAL_FSA"/>
    <property type="match status" value="1"/>
</dbReference>
<evidence type="ECO:0000313" key="11">
    <source>
        <dbReference type="Proteomes" id="UP000176791"/>
    </source>
</evidence>
<dbReference type="AlphaFoldDB" id="A0A1F5DKH6"/>
<dbReference type="PANTHER" id="PTHR10683:SF40">
    <property type="entry name" value="FRUCTOSE-6-PHOSPHATE ALDOLASE 1-RELATED"/>
    <property type="match status" value="1"/>
</dbReference>
<sequence length="215" mass="23217">MKIFLDTANLDELKQAVDWQMIDGATTNPTLMARESGRKFSDMAKEICRLVPGPVSLEGVGLTVEALVKEGKKLSAIAKNVVFKVPMTVAGLKAVRALKKLGIKTNVTLVFSANQALLVAKAGADYCSPFVGRLDDIGQSGMGLIKEIVAIYKNYGFKTQVLAASIRSTVHVQAAAMAGADVATIPFKILEQMYQHSLTDKGIKAFLDDWQKVTK</sequence>
<keyword evidence="7 9" id="KW-0704">Schiff base</keyword>
<dbReference type="SUPFAM" id="SSF51569">
    <property type="entry name" value="Aldolase"/>
    <property type="match status" value="1"/>
</dbReference>
<dbReference type="GO" id="GO:0005737">
    <property type="term" value="C:cytoplasm"/>
    <property type="evidence" value="ECO:0007669"/>
    <property type="project" value="UniProtKB-SubCell"/>
</dbReference>
<reference evidence="10 11" key="1">
    <citation type="journal article" date="2016" name="Nat. Commun.">
        <title>Thousands of microbial genomes shed light on interconnected biogeochemical processes in an aquifer system.</title>
        <authorList>
            <person name="Anantharaman K."/>
            <person name="Brown C.T."/>
            <person name="Hug L.A."/>
            <person name="Sharon I."/>
            <person name="Castelle C.J."/>
            <person name="Probst A.J."/>
            <person name="Thomas B.C."/>
            <person name="Singh A."/>
            <person name="Wilkins M.J."/>
            <person name="Karaoz U."/>
            <person name="Brodie E.L."/>
            <person name="Williams K.H."/>
            <person name="Hubbard S.S."/>
            <person name="Banfield J.F."/>
        </authorList>
    </citation>
    <scope>NUCLEOTIDE SEQUENCE [LARGE SCALE GENOMIC DNA]</scope>
</reference>
<comment type="subcellular location">
    <subcellularLocation>
        <location evidence="1 9">Cytoplasm</location>
    </subcellularLocation>
</comment>
<comment type="pathway">
    <text evidence="2 9">Carbohydrate degradation; pentose phosphate pathway; D-glyceraldehyde 3-phosphate and beta-D-fructose 6-phosphate from D-ribose 5-phosphate and D-xylulose 5-phosphate (non-oxidative stage): step 2/3.</text>
</comment>
<dbReference type="NCBIfam" id="TIGR00875">
    <property type="entry name" value="fsa_talC_mipB"/>
    <property type="match status" value="1"/>
</dbReference>
<keyword evidence="6 9" id="KW-0570">Pentose shunt</keyword>
<dbReference type="STRING" id="1797460.A3E73_01510"/>
<evidence type="ECO:0000256" key="8">
    <source>
        <dbReference type="ARBA" id="ARBA00048810"/>
    </source>
</evidence>
<evidence type="ECO:0000256" key="4">
    <source>
        <dbReference type="ARBA" id="ARBA00022490"/>
    </source>
</evidence>
<evidence type="ECO:0000256" key="9">
    <source>
        <dbReference type="HAMAP-Rule" id="MF_00494"/>
    </source>
</evidence>
<comment type="catalytic activity">
    <reaction evidence="8 9">
        <text>D-sedoheptulose 7-phosphate + D-glyceraldehyde 3-phosphate = D-erythrose 4-phosphate + beta-D-fructose 6-phosphate</text>
        <dbReference type="Rhea" id="RHEA:17053"/>
        <dbReference type="ChEBI" id="CHEBI:16897"/>
        <dbReference type="ChEBI" id="CHEBI:57483"/>
        <dbReference type="ChEBI" id="CHEBI:57634"/>
        <dbReference type="ChEBI" id="CHEBI:59776"/>
        <dbReference type="EC" id="2.2.1.2"/>
    </reaction>
</comment>
<feature type="active site" description="Schiff-base intermediate with substrate" evidence="9">
    <location>
        <position position="84"/>
    </location>
</feature>
<evidence type="ECO:0000256" key="2">
    <source>
        <dbReference type="ARBA" id="ARBA00004857"/>
    </source>
</evidence>
<comment type="similarity">
    <text evidence="3 9">Belongs to the transaldolase family. Type 3B subfamily.</text>
</comment>
<dbReference type="UniPathway" id="UPA00115">
    <property type="reaction ID" value="UER00414"/>
</dbReference>
<keyword evidence="5 9" id="KW-0808">Transferase</keyword>
<name>A0A1F5DKH6_9BACT</name>
<evidence type="ECO:0000256" key="7">
    <source>
        <dbReference type="ARBA" id="ARBA00023270"/>
    </source>
</evidence>
<dbReference type="CDD" id="cd00956">
    <property type="entry name" value="Transaldolase_FSA"/>
    <property type="match status" value="1"/>
</dbReference>
<evidence type="ECO:0000256" key="3">
    <source>
        <dbReference type="ARBA" id="ARBA00005740"/>
    </source>
</evidence>
<dbReference type="GO" id="GO:0004801">
    <property type="term" value="F:transaldolase activity"/>
    <property type="evidence" value="ECO:0007669"/>
    <property type="project" value="UniProtKB-UniRule"/>
</dbReference>
<comment type="caution">
    <text evidence="10">The sequence shown here is derived from an EMBL/GenBank/DDBJ whole genome shotgun (WGS) entry which is preliminary data.</text>
</comment>
<dbReference type="PANTHER" id="PTHR10683">
    <property type="entry name" value="TRANSALDOLASE"/>
    <property type="match status" value="1"/>
</dbReference>
<dbReference type="PROSITE" id="PS01054">
    <property type="entry name" value="TRANSALDOLASE_1"/>
    <property type="match status" value="1"/>
</dbReference>
<proteinExistence type="inferred from homology"/>
<dbReference type="EC" id="2.2.1.2" evidence="9"/>
<dbReference type="InterPro" id="IPR018225">
    <property type="entry name" value="Transaldolase_AS"/>
</dbReference>
<dbReference type="InterPro" id="IPR004731">
    <property type="entry name" value="Transaldolase_3B/F6P_aldolase"/>
</dbReference>
<dbReference type="Gene3D" id="3.20.20.70">
    <property type="entry name" value="Aldolase class I"/>
    <property type="match status" value="1"/>
</dbReference>
<comment type="function">
    <text evidence="9">Transaldolase is important for the balance of metabolites in the pentose-phosphate pathway.</text>
</comment>
<dbReference type="HAMAP" id="MF_00494">
    <property type="entry name" value="Transaldolase_3b"/>
    <property type="match status" value="1"/>
</dbReference>
<accession>A0A1F5DKH6</accession>
<dbReference type="GO" id="GO:0016832">
    <property type="term" value="F:aldehyde-lyase activity"/>
    <property type="evidence" value="ECO:0007669"/>
    <property type="project" value="InterPro"/>
</dbReference>
<evidence type="ECO:0000256" key="6">
    <source>
        <dbReference type="ARBA" id="ARBA00023126"/>
    </source>
</evidence>
<dbReference type="GO" id="GO:0005975">
    <property type="term" value="P:carbohydrate metabolic process"/>
    <property type="evidence" value="ECO:0007669"/>
    <property type="project" value="InterPro"/>
</dbReference>
<dbReference type="InterPro" id="IPR001585">
    <property type="entry name" value="TAL/FSA"/>
</dbReference>
<dbReference type="GO" id="GO:0006098">
    <property type="term" value="P:pentose-phosphate shunt"/>
    <property type="evidence" value="ECO:0007669"/>
    <property type="project" value="UniProtKB-UniRule"/>
</dbReference>
<keyword evidence="4 9" id="KW-0963">Cytoplasm</keyword>
<evidence type="ECO:0000256" key="5">
    <source>
        <dbReference type="ARBA" id="ARBA00022679"/>
    </source>
</evidence>
<evidence type="ECO:0000313" key="10">
    <source>
        <dbReference type="EMBL" id="OGD55520.1"/>
    </source>
</evidence>
<dbReference type="EMBL" id="MEZN01000042">
    <property type="protein sequence ID" value="OGD55520.1"/>
    <property type="molecule type" value="Genomic_DNA"/>
</dbReference>
<gene>
    <name evidence="9" type="primary">tal</name>
    <name evidence="10" type="ORF">A3E73_01510</name>
</gene>
<dbReference type="InterPro" id="IPR022999">
    <property type="entry name" value="Transaldolase_3B"/>
</dbReference>
<dbReference type="InterPro" id="IPR033919">
    <property type="entry name" value="TSA/FSA_arc/bac"/>
</dbReference>
<dbReference type="FunFam" id="3.20.20.70:FF:000018">
    <property type="entry name" value="Probable transaldolase"/>
    <property type="match status" value="1"/>
</dbReference>
<dbReference type="InterPro" id="IPR013785">
    <property type="entry name" value="Aldolase_TIM"/>
</dbReference>
<protein>
    <recommendedName>
        <fullName evidence="9">Probable transaldolase</fullName>
        <ecNumber evidence="9">2.2.1.2</ecNumber>
    </recommendedName>
</protein>